<reference evidence="9" key="1">
    <citation type="submission" date="2019-08" db="EMBL/GenBank/DDBJ databases">
        <title>Reference gene set and small RNA set construction with multiple tissues from Davidia involucrata Baill.</title>
        <authorList>
            <person name="Yang H."/>
            <person name="Zhou C."/>
            <person name="Li G."/>
            <person name="Wang J."/>
            <person name="Gao P."/>
            <person name="Wang M."/>
            <person name="Wang R."/>
            <person name="Zhao Y."/>
        </authorList>
    </citation>
    <scope>NUCLEOTIDE SEQUENCE</scope>
    <source>
        <tissue evidence="9">Mixed with DoveR01_LX</tissue>
    </source>
</reference>
<feature type="transmembrane region" description="Helical" evidence="6">
    <location>
        <begin position="222"/>
        <end position="243"/>
    </location>
</feature>
<feature type="transmembrane region" description="Helical" evidence="6">
    <location>
        <begin position="259"/>
        <end position="276"/>
    </location>
</feature>
<organism evidence="9">
    <name type="scientific">Davidia involucrata</name>
    <name type="common">Dove tree</name>
    <dbReference type="NCBI Taxonomy" id="16924"/>
    <lineage>
        <taxon>Eukaryota</taxon>
        <taxon>Viridiplantae</taxon>
        <taxon>Streptophyta</taxon>
        <taxon>Embryophyta</taxon>
        <taxon>Tracheophyta</taxon>
        <taxon>Spermatophyta</taxon>
        <taxon>Magnoliopsida</taxon>
        <taxon>eudicotyledons</taxon>
        <taxon>Gunneridae</taxon>
        <taxon>Pentapetalae</taxon>
        <taxon>asterids</taxon>
        <taxon>Cornales</taxon>
        <taxon>Nyssaceae</taxon>
        <taxon>Davidia</taxon>
    </lineage>
</organism>
<evidence type="ECO:0000313" key="9">
    <source>
        <dbReference type="EMBL" id="MPA78507.1"/>
    </source>
</evidence>
<dbReference type="GO" id="GO:0016020">
    <property type="term" value="C:membrane"/>
    <property type="evidence" value="ECO:0007669"/>
    <property type="project" value="UniProtKB-SubCell"/>
</dbReference>
<dbReference type="InterPro" id="IPR037185">
    <property type="entry name" value="EmrE-like"/>
</dbReference>
<dbReference type="InterPro" id="IPR000620">
    <property type="entry name" value="EamA_dom"/>
</dbReference>
<feature type="transmembrane region" description="Helical" evidence="6">
    <location>
        <begin position="191"/>
        <end position="210"/>
    </location>
</feature>
<proteinExistence type="inferred from homology"/>
<protein>
    <recommendedName>
        <fullName evidence="6">WAT1-related protein</fullName>
    </recommendedName>
</protein>
<keyword evidence="4 6" id="KW-1133">Transmembrane helix</keyword>
<evidence type="ECO:0000256" key="7">
    <source>
        <dbReference type="SAM" id="MobiDB-lite"/>
    </source>
</evidence>
<evidence type="ECO:0000256" key="1">
    <source>
        <dbReference type="ARBA" id="ARBA00004141"/>
    </source>
</evidence>
<keyword evidence="5 6" id="KW-0472">Membrane</keyword>
<feature type="transmembrane region" description="Helical" evidence="6">
    <location>
        <begin position="288"/>
        <end position="307"/>
    </location>
</feature>
<gene>
    <name evidence="9" type="ORF">Din_047948</name>
</gene>
<feature type="compositionally biased region" description="Polar residues" evidence="7">
    <location>
        <begin position="341"/>
        <end position="358"/>
    </location>
</feature>
<sequence length="396" mass="43866">MRDKVSNEHTAKLLKRVKPFIAVIFLQFGLAGMDIISKAALNEGMSNYVFVVYRHAVATIVIAPFAIILDKKTRPKMTFSIFAKIMLLSLLEPVIDQNLYFIGMKYTTATFAAAMCNILPTITFVMAWIFRLEKVKINSIHSQAKIIGTVTTVAGAMLMTLVKGPVLELVWTKVRNNHKTKMSEINLQHSIKGSFMITVGCFSWACFMVLQAITLRTYPAELSLTAWICLLGTAEGAIVALVMERGKTTVWSINWDTKFLAALYSGIFCSGLAYYIQGVIMKDRGPVFVTAFNPLSMVIVAVMSSFILAEQMYLGRVIGAIVIVAGLYLVVWGKSKDYKSPSPSVNKETAPTEQTMDAGNNKDENNYHEVITINPSSKGIVTSGEQTYDQRNQMTA</sequence>
<evidence type="ECO:0000259" key="8">
    <source>
        <dbReference type="Pfam" id="PF00892"/>
    </source>
</evidence>
<dbReference type="EMBL" id="GHES01047948">
    <property type="protein sequence ID" value="MPA78507.1"/>
    <property type="molecule type" value="Transcribed_RNA"/>
</dbReference>
<dbReference type="PANTHER" id="PTHR31218">
    <property type="entry name" value="WAT1-RELATED PROTEIN"/>
    <property type="match status" value="1"/>
</dbReference>
<feature type="transmembrane region" description="Helical" evidence="6">
    <location>
        <begin position="313"/>
        <end position="332"/>
    </location>
</feature>
<keyword evidence="3 6" id="KW-0812">Transmembrane</keyword>
<feature type="transmembrane region" description="Helical" evidence="6">
    <location>
        <begin position="150"/>
        <end position="171"/>
    </location>
</feature>
<comment type="similarity">
    <text evidence="2 6">Belongs to the drug/metabolite transporter (DMT) superfamily. Plant drug/metabolite exporter (P-DME) (TC 2.A.7.4) family.</text>
</comment>
<dbReference type="Pfam" id="PF00892">
    <property type="entry name" value="EamA"/>
    <property type="match status" value="2"/>
</dbReference>
<evidence type="ECO:0000256" key="2">
    <source>
        <dbReference type="ARBA" id="ARBA00007635"/>
    </source>
</evidence>
<evidence type="ECO:0000256" key="5">
    <source>
        <dbReference type="ARBA" id="ARBA00023136"/>
    </source>
</evidence>
<evidence type="ECO:0000256" key="3">
    <source>
        <dbReference type="ARBA" id="ARBA00022692"/>
    </source>
</evidence>
<feature type="domain" description="EamA" evidence="8">
    <location>
        <begin position="192"/>
        <end position="331"/>
    </location>
</feature>
<feature type="transmembrane region" description="Helical" evidence="6">
    <location>
        <begin position="20"/>
        <end position="41"/>
    </location>
</feature>
<evidence type="ECO:0000256" key="6">
    <source>
        <dbReference type="RuleBase" id="RU363077"/>
    </source>
</evidence>
<dbReference type="GO" id="GO:0022857">
    <property type="term" value="F:transmembrane transporter activity"/>
    <property type="evidence" value="ECO:0007669"/>
    <property type="project" value="InterPro"/>
</dbReference>
<dbReference type="AlphaFoldDB" id="A0A5B7CBX3"/>
<feature type="transmembrane region" description="Helical" evidence="6">
    <location>
        <begin position="109"/>
        <end position="130"/>
    </location>
</feature>
<feature type="transmembrane region" description="Helical" evidence="6">
    <location>
        <begin position="47"/>
        <end position="69"/>
    </location>
</feature>
<name>A0A5B7CBX3_DAVIN</name>
<accession>A0A5B7CBX3</accession>
<dbReference type="InterPro" id="IPR030184">
    <property type="entry name" value="WAT1-related"/>
</dbReference>
<evidence type="ECO:0000256" key="4">
    <source>
        <dbReference type="ARBA" id="ARBA00022989"/>
    </source>
</evidence>
<comment type="subcellular location">
    <subcellularLocation>
        <location evidence="1 6">Membrane</location>
        <topology evidence="1 6">Multi-pass membrane protein</topology>
    </subcellularLocation>
</comment>
<feature type="region of interest" description="Disordered" evidence="7">
    <location>
        <begin position="338"/>
        <end position="365"/>
    </location>
</feature>
<feature type="domain" description="EamA" evidence="8">
    <location>
        <begin position="22"/>
        <end position="160"/>
    </location>
</feature>
<dbReference type="SUPFAM" id="SSF103481">
    <property type="entry name" value="Multidrug resistance efflux transporter EmrE"/>
    <property type="match status" value="2"/>
</dbReference>